<organism evidence="1">
    <name type="scientific">termite gut metagenome</name>
    <dbReference type="NCBI Taxonomy" id="433724"/>
    <lineage>
        <taxon>unclassified sequences</taxon>
        <taxon>metagenomes</taxon>
        <taxon>organismal metagenomes</taxon>
    </lineage>
</organism>
<sequence>MKKLSKGKNAEVLSEELFFLLLPYKEHVLSITSDNGTEFYGHKWIAQELDADCFFAHPYSS</sequence>
<evidence type="ECO:0000313" key="1">
    <source>
        <dbReference type="EMBL" id="KAA6333983.1"/>
    </source>
</evidence>
<name>A0A5J4RLN1_9ZZZZ</name>
<reference evidence="1" key="1">
    <citation type="submission" date="2019-03" db="EMBL/GenBank/DDBJ databases">
        <title>Single cell metagenomics reveals metabolic interactions within the superorganism composed of flagellate Streblomastix strix and complex community of Bacteroidetes bacteria on its surface.</title>
        <authorList>
            <person name="Treitli S.C."/>
            <person name="Kolisko M."/>
            <person name="Husnik F."/>
            <person name="Keeling P."/>
            <person name="Hampl V."/>
        </authorList>
    </citation>
    <scope>NUCLEOTIDE SEQUENCE</scope>
    <source>
        <strain evidence="1">STM</strain>
    </source>
</reference>
<evidence type="ECO:0008006" key="2">
    <source>
        <dbReference type="Google" id="ProtNLM"/>
    </source>
</evidence>
<dbReference type="AlphaFoldDB" id="A0A5J4RLN1"/>
<gene>
    <name evidence="1" type="ORF">EZS27_017659</name>
</gene>
<comment type="caution">
    <text evidence="1">The sequence shown here is derived from an EMBL/GenBank/DDBJ whole genome shotgun (WGS) entry which is preliminary data.</text>
</comment>
<dbReference type="EMBL" id="SNRY01001049">
    <property type="protein sequence ID" value="KAA6333983.1"/>
    <property type="molecule type" value="Genomic_DNA"/>
</dbReference>
<protein>
    <recommendedName>
        <fullName evidence="2">Integrase catalytic domain-containing protein</fullName>
    </recommendedName>
</protein>
<accession>A0A5J4RLN1</accession>
<proteinExistence type="predicted"/>